<name>A0A1Y3B2P1_EURMA</name>
<feature type="non-terminal residue" evidence="1">
    <location>
        <position position="1"/>
    </location>
</feature>
<evidence type="ECO:0000313" key="2">
    <source>
        <dbReference type="Proteomes" id="UP000194236"/>
    </source>
</evidence>
<feature type="non-terminal residue" evidence="1">
    <location>
        <position position="134"/>
    </location>
</feature>
<evidence type="ECO:0000313" key="1">
    <source>
        <dbReference type="EMBL" id="OTF75069.1"/>
    </source>
</evidence>
<comment type="caution">
    <text evidence="1">The sequence shown here is derived from an EMBL/GenBank/DDBJ whole genome shotgun (WGS) entry which is preliminary data.</text>
</comment>
<gene>
    <name evidence="1" type="ORF">BLA29_014026</name>
</gene>
<sequence length="134" mass="15419">VFTKDSPQVKVIKTATQRNVKNWVPTPGQTPFAILVALLRRHLEFDDSRVNKLDLQDMAELYTNTRPLILTATLNSLVHKRQLVDKTSDRNARYFLTESGQKLATHLAKQCPLLKDFAARFLNREPQNNLITNY</sequence>
<keyword evidence="2" id="KW-1185">Reference proteome</keyword>
<organism evidence="1 2">
    <name type="scientific">Euroglyphus maynei</name>
    <name type="common">Mayne's house dust mite</name>
    <dbReference type="NCBI Taxonomy" id="6958"/>
    <lineage>
        <taxon>Eukaryota</taxon>
        <taxon>Metazoa</taxon>
        <taxon>Ecdysozoa</taxon>
        <taxon>Arthropoda</taxon>
        <taxon>Chelicerata</taxon>
        <taxon>Arachnida</taxon>
        <taxon>Acari</taxon>
        <taxon>Acariformes</taxon>
        <taxon>Sarcoptiformes</taxon>
        <taxon>Astigmata</taxon>
        <taxon>Psoroptidia</taxon>
        <taxon>Analgoidea</taxon>
        <taxon>Pyroglyphidae</taxon>
        <taxon>Pyroglyphinae</taxon>
        <taxon>Euroglyphus</taxon>
    </lineage>
</organism>
<dbReference type="AlphaFoldDB" id="A0A1Y3B2P1"/>
<accession>A0A1Y3B2P1</accession>
<dbReference type="Gene3D" id="1.10.10.10">
    <property type="entry name" value="Winged helix-like DNA-binding domain superfamily/Winged helix DNA-binding domain"/>
    <property type="match status" value="1"/>
</dbReference>
<reference evidence="1 2" key="1">
    <citation type="submission" date="2017-03" db="EMBL/GenBank/DDBJ databases">
        <title>Genome Survey of Euroglyphus maynei.</title>
        <authorList>
            <person name="Arlian L.G."/>
            <person name="Morgan M.S."/>
            <person name="Rider S.D."/>
        </authorList>
    </citation>
    <scope>NUCLEOTIDE SEQUENCE [LARGE SCALE GENOMIC DNA]</scope>
    <source>
        <strain evidence="1">Arlian Lab</strain>
        <tissue evidence="1">Whole body</tissue>
    </source>
</reference>
<proteinExistence type="predicted"/>
<protein>
    <submittedName>
        <fullName evidence="1">Uncharacterized protein</fullName>
    </submittedName>
</protein>
<dbReference type="EMBL" id="MUJZ01043854">
    <property type="protein sequence ID" value="OTF75069.1"/>
    <property type="molecule type" value="Genomic_DNA"/>
</dbReference>
<dbReference type="InterPro" id="IPR036388">
    <property type="entry name" value="WH-like_DNA-bd_sf"/>
</dbReference>
<dbReference type="Proteomes" id="UP000194236">
    <property type="component" value="Unassembled WGS sequence"/>
</dbReference>